<name>A0ABQ1LNK9_9PROT</name>
<dbReference type="RefSeq" id="WP_188425614.1">
    <property type="nucleotide sequence ID" value="NZ_BMCH01000002.1"/>
</dbReference>
<protein>
    <recommendedName>
        <fullName evidence="1">Methyltransferase domain-containing protein</fullName>
    </recommendedName>
</protein>
<evidence type="ECO:0000259" key="1">
    <source>
        <dbReference type="Pfam" id="PF13649"/>
    </source>
</evidence>
<dbReference type="Gene3D" id="3.40.50.150">
    <property type="entry name" value="Vaccinia Virus protein VP39"/>
    <property type="match status" value="1"/>
</dbReference>
<keyword evidence="3" id="KW-1185">Reference proteome</keyword>
<dbReference type="InterPro" id="IPR041698">
    <property type="entry name" value="Methyltransf_25"/>
</dbReference>
<comment type="caution">
    <text evidence="2">The sequence shown here is derived from an EMBL/GenBank/DDBJ whole genome shotgun (WGS) entry which is preliminary data.</text>
</comment>
<proteinExistence type="predicted"/>
<dbReference type="Proteomes" id="UP000637769">
    <property type="component" value="Unassembled WGS sequence"/>
</dbReference>
<evidence type="ECO:0000313" key="3">
    <source>
        <dbReference type="Proteomes" id="UP000637769"/>
    </source>
</evidence>
<sequence>MGDGRVCWDEVYSGKAATELSWYEAHPDLSLKLILDHASARRAVVDIGGGVSFLPDALLDAGFDEVTSLDLSAVALKCVAARLKTAGARFQPVVADVTEWEPGRVYDVWHDRAALHFLAAPEAQARYARVLRKALSTGGIAVIATFAPDGPTRCSGLPVVRHDAVSIASLLGEGFTLLAEQRHTHHTPGGARQNFQSVVFQKTGGV</sequence>
<dbReference type="PANTHER" id="PTHR12843">
    <property type="entry name" value="PROTEIN-LYSINE N-METHYLTRANSFERASE METTL10"/>
    <property type="match status" value="1"/>
</dbReference>
<gene>
    <name evidence="2" type="ORF">GCM10007207_09210</name>
</gene>
<dbReference type="SUPFAM" id="SSF53335">
    <property type="entry name" value="S-adenosyl-L-methionine-dependent methyltransferases"/>
    <property type="match status" value="1"/>
</dbReference>
<dbReference type="EMBL" id="BMCH01000002">
    <property type="protein sequence ID" value="GGC25975.1"/>
    <property type="molecule type" value="Genomic_DNA"/>
</dbReference>
<dbReference type="PANTHER" id="PTHR12843:SF5">
    <property type="entry name" value="EEF1A LYSINE METHYLTRANSFERASE 2"/>
    <property type="match status" value="1"/>
</dbReference>
<accession>A0ABQ1LNK9</accession>
<dbReference type="CDD" id="cd02440">
    <property type="entry name" value="AdoMet_MTases"/>
    <property type="match status" value="1"/>
</dbReference>
<dbReference type="Pfam" id="PF13649">
    <property type="entry name" value="Methyltransf_25"/>
    <property type="match status" value="1"/>
</dbReference>
<evidence type="ECO:0000313" key="2">
    <source>
        <dbReference type="EMBL" id="GGC25975.1"/>
    </source>
</evidence>
<feature type="domain" description="Methyltransferase" evidence="1">
    <location>
        <begin position="44"/>
        <end position="132"/>
    </location>
</feature>
<organism evidence="2 3">
    <name type="scientific">Asaia siamensis</name>
    <dbReference type="NCBI Taxonomy" id="110479"/>
    <lineage>
        <taxon>Bacteria</taxon>
        <taxon>Pseudomonadati</taxon>
        <taxon>Pseudomonadota</taxon>
        <taxon>Alphaproteobacteria</taxon>
        <taxon>Acetobacterales</taxon>
        <taxon>Acetobacteraceae</taxon>
        <taxon>Asaia</taxon>
    </lineage>
</organism>
<dbReference type="InterPro" id="IPR029063">
    <property type="entry name" value="SAM-dependent_MTases_sf"/>
</dbReference>
<reference evidence="3" key="1">
    <citation type="journal article" date="2019" name="Int. J. Syst. Evol. Microbiol.">
        <title>The Global Catalogue of Microorganisms (GCM) 10K type strain sequencing project: providing services to taxonomists for standard genome sequencing and annotation.</title>
        <authorList>
            <consortium name="The Broad Institute Genomics Platform"/>
            <consortium name="The Broad Institute Genome Sequencing Center for Infectious Disease"/>
            <person name="Wu L."/>
            <person name="Ma J."/>
        </authorList>
    </citation>
    <scope>NUCLEOTIDE SEQUENCE [LARGE SCALE GENOMIC DNA]</scope>
    <source>
        <strain evidence="3">CCM 7132</strain>
    </source>
</reference>